<dbReference type="Pfam" id="PF02580">
    <property type="entry name" value="Tyr_Deacylase"/>
    <property type="match status" value="1"/>
</dbReference>
<organism evidence="7 8">
    <name type="scientific">Phakopsora pachyrhizi</name>
    <name type="common">Asian soybean rust disease fungus</name>
    <dbReference type="NCBI Taxonomy" id="170000"/>
    <lineage>
        <taxon>Eukaryota</taxon>
        <taxon>Fungi</taxon>
        <taxon>Dikarya</taxon>
        <taxon>Basidiomycota</taxon>
        <taxon>Pucciniomycotina</taxon>
        <taxon>Pucciniomycetes</taxon>
        <taxon>Pucciniales</taxon>
        <taxon>Phakopsoraceae</taxon>
        <taxon>Phakopsora</taxon>
    </lineage>
</organism>
<proteinExistence type="inferred from homology"/>
<dbReference type="PANTHER" id="PTHR10472">
    <property type="entry name" value="D-TYROSYL-TRNA TYR DEACYLASE"/>
    <property type="match status" value="1"/>
</dbReference>
<comment type="catalytic activity">
    <reaction evidence="5">
        <text>a D-aminoacyl-tRNA + H2O = a tRNA + a D-alpha-amino acid + H(+)</text>
        <dbReference type="Rhea" id="RHEA:13953"/>
        <dbReference type="Rhea" id="RHEA-COMP:10123"/>
        <dbReference type="Rhea" id="RHEA-COMP:10124"/>
        <dbReference type="ChEBI" id="CHEBI:15377"/>
        <dbReference type="ChEBI" id="CHEBI:15378"/>
        <dbReference type="ChEBI" id="CHEBI:59871"/>
        <dbReference type="ChEBI" id="CHEBI:78442"/>
        <dbReference type="ChEBI" id="CHEBI:79333"/>
        <dbReference type="EC" id="3.1.1.96"/>
    </reaction>
</comment>
<dbReference type="PANTHER" id="PTHR10472:SF5">
    <property type="entry name" value="D-AMINOACYL-TRNA DEACYLASE 1"/>
    <property type="match status" value="1"/>
</dbReference>
<dbReference type="Proteomes" id="UP001153365">
    <property type="component" value="Unassembled WGS sequence"/>
</dbReference>
<evidence type="ECO:0000256" key="6">
    <source>
        <dbReference type="RuleBase" id="RU003470"/>
    </source>
</evidence>
<comment type="similarity">
    <text evidence="1 6">Belongs to the DTD family.</text>
</comment>
<dbReference type="GO" id="GO:0000049">
    <property type="term" value="F:tRNA binding"/>
    <property type="evidence" value="ECO:0007669"/>
    <property type="project" value="UniProtKB-KW"/>
</dbReference>
<evidence type="ECO:0000256" key="1">
    <source>
        <dbReference type="ARBA" id="ARBA00009673"/>
    </source>
</evidence>
<dbReference type="SUPFAM" id="SSF69500">
    <property type="entry name" value="DTD-like"/>
    <property type="match status" value="1"/>
</dbReference>
<dbReference type="GO" id="GO:0051500">
    <property type="term" value="F:D-tyrosyl-tRNA(Tyr) deacylase activity"/>
    <property type="evidence" value="ECO:0007669"/>
    <property type="project" value="TreeGrafter"/>
</dbReference>
<keyword evidence="6" id="KW-0820">tRNA-binding</keyword>
<keyword evidence="6" id="KW-0694">RNA-binding</keyword>
<protein>
    <recommendedName>
        <fullName evidence="3 6">D-aminoacyl-tRNA deacylase</fullName>
        <ecNumber evidence="2 6">3.1.1.96</ecNumber>
    </recommendedName>
</protein>
<dbReference type="InterPro" id="IPR023509">
    <property type="entry name" value="DTD-like_sf"/>
</dbReference>
<reference evidence="7" key="1">
    <citation type="submission" date="2022-06" db="EMBL/GenBank/DDBJ databases">
        <authorList>
            <consortium name="SYNGENTA / RWTH Aachen University"/>
        </authorList>
    </citation>
    <scope>NUCLEOTIDE SEQUENCE</scope>
</reference>
<dbReference type="FunFam" id="3.50.80.10:FF:000001">
    <property type="entry name" value="D-aminoacyl-tRNA deacylase"/>
    <property type="match status" value="1"/>
</dbReference>
<dbReference type="AlphaFoldDB" id="A0AAV0APN0"/>
<dbReference type="GO" id="GO:0005737">
    <property type="term" value="C:cytoplasm"/>
    <property type="evidence" value="ECO:0007669"/>
    <property type="project" value="UniProtKB-SubCell"/>
</dbReference>
<comment type="catalytic activity">
    <reaction evidence="4">
        <text>glycyl-tRNA(Ala) + H2O = tRNA(Ala) + glycine + H(+)</text>
        <dbReference type="Rhea" id="RHEA:53744"/>
        <dbReference type="Rhea" id="RHEA-COMP:9657"/>
        <dbReference type="Rhea" id="RHEA-COMP:13640"/>
        <dbReference type="ChEBI" id="CHEBI:15377"/>
        <dbReference type="ChEBI" id="CHEBI:15378"/>
        <dbReference type="ChEBI" id="CHEBI:57305"/>
        <dbReference type="ChEBI" id="CHEBI:78442"/>
        <dbReference type="ChEBI" id="CHEBI:78522"/>
        <dbReference type="EC" id="3.1.1.96"/>
    </reaction>
</comment>
<keyword evidence="6" id="KW-0963">Cytoplasm</keyword>
<name>A0AAV0APN0_PHAPC</name>
<keyword evidence="6" id="KW-0378">Hydrolase</keyword>
<keyword evidence="8" id="KW-1185">Reference proteome</keyword>
<dbReference type="EMBL" id="CALTRL010000808">
    <property type="protein sequence ID" value="CAH7669786.1"/>
    <property type="molecule type" value="Genomic_DNA"/>
</dbReference>
<dbReference type="Gene3D" id="3.50.80.10">
    <property type="entry name" value="D-tyrosyl-tRNA(Tyr) deacylase"/>
    <property type="match status" value="1"/>
</dbReference>
<comment type="caution">
    <text evidence="7">The sequence shown here is derived from an EMBL/GenBank/DDBJ whole genome shotgun (WGS) entry which is preliminary data.</text>
</comment>
<comment type="subcellular location">
    <subcellularLocation>
        <location evidence="6">Cytoplasm</location>
    </subcellularLocation>
</comment>
<dbReference type="NCBIfam" id="TIGR00256">
    <property type="entry name" value="D-aminoacyl-tRNA deacylase"/>
    <property type="match status" value="1"/>
</dbReference>
<sequence length="169" mass="18920">MRVVIQRVLSASVSVDGNKISEIGRGLCILVGIGTDDSNQDLDYILSKVLSIRLFSDSNPPSQSTQAEELIRTEPTQKKHWSRNVKDIEGEILCVSQFTLMAKTKKGSKPDFHNAMGSESSRKFYEEFLSKMRASYNQDRIKDGEFGAMMDVQIVNEGPVTIVIDSKDR</sequence>
<evidence type="ECO:0000313" key="8">
    <source>
        <dbReference type="Proteomes" id="UP001153365"/>
    </source>
</evidence>
<dbReference type="EC" id="3.1.1.96" evidence="2 6"/>
<accession>A0AAV0APN0</accession>
<evidence type="ECO:0000313" key="7">
    <source>
        <dbReference type="EMBL" id="CAH7669786.1"/>
    </source>
</evidence>
<evidence type="ECO:0000256" key="2">
    <source>
        <dbReference type="ARBA" id="ARBA00013056"/>
    </source>
</evidence>
<gene>
    <name evidence="7" type="ORF">PPACK8108_LOCUS4429</name>
</gene>
<dbReference type="HAMAP" id="MF_00518">
    <property type="entry name" value="Deacylase_Dtd"/>
    <property type="match status" value="1"/>
</dbReference>
<evidence type="ECO:0000256" key="3">
    <source>
        <dbReference type="ARBA" id="ARBA00020007"/>
    </source>
</evidence>
<evidence type="ECO:0000256" key="4">
    <source>
        <dbReference type="ARBA" id="ARBA00047676"/>
    </source>
</evidence>
<dbReference type="InterPro" id="IPR003732">
    <property type="entry name" value="Daa-tRNA_deacyls_DTD"/>
</dbReference>
<evidence type="ECO:0000256" key="5">
    <source>
        <dbReference type="ARBA" id="ARBA00048018"/>
    </source>
</evidence>